<dbReference type="PANTHER" id="PTHR24095:SF14">
    <property type="entry name" value="ACETYL-COENZYME A SYNTHETASE 1"/>
    <property type="match status" value="1"/>
</dbReference>
<dbReference type="FunFam" id="3.40.50.12780:FF:000001">
    <property type="entry name" value="Acetyl-coenzyme A synthetase"/>
    <property type="match status" value="1"/>
</dbReference>
<evidence type="ECO:0000256" key="2">
    <source>
        <dbReference type="ARBA" id="ARBA00013275"/>
    </source>
</evidence>
<evidence type="ECO:0000256" key="4">
    <source>
        <dbReference type="ARBA" id="ARBA00022741"/>
    </source>
</evidence>
<dbReference type="InterPro" id="IPR025110">
    <property type="entry name" value="AMP-bd_C"/>
</dbReference>
<dbReference type="InterPro" id="IPR032387">
    <property type="entry name" value="ACAS_N"/>
</dbReference>
<evidence type="ECO:0000259" key="8">
    <source>
        <dbReference type="Pfam" id="PF16177"/>
    </source>
</evidence>
<name>A0A0W8FBV1_9ZZZZ</name>
<dbReference type="InterPro" id="IPR000873">
    <property type="entry name" value="AMP-dep_synth/lig_dom"/>
</dbReference>
<dbReference type="GO" id="GO:0003987">
    <property type="term" value="F:acetate-CoA ligase activity"/>
    <property type="evidence" value="ECO:0007669"/>
    <property type="project" value="UniProtKB-EC"/>
</dbReference>
<accession>A0A0W8FBV1</accession>
<feature type="domain" description="Acetyl-coenzyme A synthetase N-terminal" evidence="8">
    <location>
        <begin position="43"/>
        <end position="96"/>
    </location>
</feature>
<keyword evidence="3 9" id="KW-0436">Ligase</keyword>
<dbReference type="Pfam" id="PF00501">
    <property type="entry name" value="AMP-binding"/>
    <property type="match status" value="1"/>
</dbReference>
<dbReference type="Pfam" id="PF16177">
    <property type="entry name" value="ACAS_N"/>
    <property type="match status" value="1"/>
</dbReference>
<sequence>MVDNKTENSAQNPNGGLFYPPEDLVESSNVMAWMKEKGMKSEKELRAWCSENYVQFWDEMARTYADWFEPYKDVVQWKAPFAKWFTGGKINIAHNALDRHAKSWRRNKLAYIFVGEPVGDVRKITYYELYRDVNRFANALQKMGVKKGDRVGIYLPMIPELPVAMLACAKLGAIHVVVFSGFSAVAVRDRLEDCQPKVLITCDGSYRRGKPIATKPQADEAIAGLEYIEKVVVVKRNGQETAMQEGRDVWWDDFVAGQPATFDTLPMDSADPLFILYTAGAGGKPRGIVHTHAGASVGPAFTSSWVFDIKDTDVYWCTADIGWITGHSYIAYGPLSLGATSVMYEGSPDYPDFGRWFSIIEEYGVSVIYTAPTAIRMFMNEGPNWPQKYDLSTVRLMGSVGEAMNPDAFIWWRKYVGGGAAPIMDTWFQSETCSQVIAPLPITPLKPGSPSFPLPGYNVRVVDENGQPSAAGATGDIIITEPWPSMLREIYRDPAQYNETYWSTFPGKYFSGDKARVDEDGYIWALGRGDDVLKVAGHRISNAEVEASAEKHPAVKAAAVVGKPDKVKGESIVVYAVLNPGIEGDANLQKDIKTFVRKTLGPIAIPSDVVFVEDIPRNKAGKPVRPLIKARALGEKIADTSSVVNPKSLDMIPLLG</sequence>
<dbReference type="AlphaFoldDB" id="A0A0W8FBV1"/>
<dbReference type="GO" id="GO:0019427">
    <property type="term" value="P:acetyl-CoA biosynthetic process from acetate"/>
    <property type="evidence" value="ECO:0007669"/>
    <property type="project" value="InterPro"/>
</dbReference>
<feature type="domain" description="AMP-dependent synthetase/ligase" evidence="6">
    <location>
        <begin position="98"/>
        <end position="483"/>
    </location>
</feature>
<reference evidence="9" key="1">
    <citation type="journal article" date="2015" name="Proc. Natl. Acad. Sci. U.S.A.">
        <title>Networks of energetic and metabolic interactions define dynamics in microbial communities.</title>
        <authorList>
            <person name="Embree M."/>
            <person name="Liu J.K."/>
            <person name="Al-Bassam M.M."/>
            <person name="Zengler K."/>
        </authorList>
    </citation>
    <scope>NUCLEOTIDE SEQUENCE</scope>
</reference>
<evidence type="ECO:0000256" key="1">
    <source>
        <dbReference type="ARBA" id="ARBA00006432"/>
    </source>
</evidence>
<protein>
    <recommendedName>
        <fullName evidence="2">acetate--CoA ligase</fullName>
        <ecNumber evidence="2">6.2.1.1</ecNumber>
    </recommendedName>
</protein>
<comment type="caution">
    <text evidence="9">The sequence shown here is derived from an EMBL/GenBank/DDBJ whole genome shotgun (WGS) entry which is preliminary data.</text>
</comment>
<dbReference type="Gene3D" id="3.30.300.30">
    <property type="match status" value="1"/>
</dbReference>
<evidence type="ECO:0000256" key="5">
    <source>
        <dbReference type="ARBA" id="ARBA00022840"/>
    </source>
</evidence>
<dbReference type="Gene3D" id="3.40.50.12780">
    <property type="entry name" value="N-terminal domain of ligase-like"/>
    <property type="match status" value="1"/>
</dbReference>
<evidence type="ECO:0000259" key="7">
    <source>
        <dbReference type="Pfam" id="PF13193"/>
    </source>
</evidence>
<dbReference type="PANTHER" id="PTHR24095">
    <property type="entry name" value="ACETYL-COENZYME A SYNTHETASE"/>
    <property type="match status" value="1"/>
</dbReference>
<dbReference type="EC" id="6.2.1.1" evidence="2"/>
<proteinExistence type="inferred from homology"/>
<dbReference type="EMBL" id="LNQE01001386">
    <property type="protein sequence ID" value="KUG18361.1"/>
    <property type="molecule type" value="Genomic_DNA"/>
</dbReference>
<comment type="similarity">
    <text evidence="1">Belongs to the ATP-dependent AMP-binding enzyme family.</text>
</comment>
<feature type="domain" description="AMP-binding enzyme C-terminal" evidence="7">
    <location>
        <begin position="544"/>
        <end position="622"/>
    </location>
</feature>
<dbReference type="NCBIfam" id="NF001208">
    <property type="entry name" value="PRK00174.1"/>
    <property type="match status" value="1"/>
</dbReference>
<keyword evidence="5" id="KW-0067">ATP-binding</keyword>
<dbReference type="InterPro" id="IPR042099">
    <property type="entry name" value="ANL_N_sf"/>
</dbReference>
<organism evidence="9">
    <name type="scientific">hydrocarbon metagenome</name>
    <dbReference type="NCBI Taxonomy" id="938273"/>
    <lineage>
        <taxon>unclassified sequences</taxon>
        <taxon>metagenomes</taxon>
        <taxon>ecological metagenomes</taxon>
    </lineage>
</organism>
<dbReference type="GO" id="GO:0005524">
    <property type="term" value="F:ATP binding"/>
    <property type="evidence" value="ECO:0007669"/>
    <property type="project" value="UniProtKB-KW"/>
</dbReference>
<evidence type="ECO:0000313" key="9">
    <source>
        <dbReference type="EMBL" id="KUG18361.1"/>
    </source>
</evidence>
<evidence type="ECO:0000259" key="6">
    <source>
        <dbReference type="Pfam" id="PF00501"/>
    </source>
</evidence>
<dbReference type="NCBIfam" id="TIGR02188">
    <property type="entry name" value="Ac_CoA_lig_AcsA"/>
    <property type="match status" value="1"/>
</dbReference>
<dbReference type="InterPro" id="IPR011904">
    <property type="entry name" value="Ac_CoA_lig"/>
</dbReference>
<dbReference type="SUPFAM" id="SSF56801">
    <property type="entry name" value="Acetyl-CoA synthetase-like"/>
    <property type="match status" value="1"/>
</dbReference>
<dbReference type="GO" id="GO:0016208">
    <property type="term" value="F:AMP binding"/>
    <property type="evidence" value="ECO:0007669"/>
    <property type="project" value="InterPro"/>
</dbReference>
<keyword evidence="4" id="KW-0547">Nucleotide-binding</keyword>
<dbReference type="Pfam" id="PF13193">
    <property type="entry name" value="AMP-binding_C"/>
    <property type="match status" value="1"/>
</dbReference>
<gene>
    <name evidence="9" type="ORF">ASZ90_011911</name>
</gene>
<evidence type="ECO:0000256" key="3">
    <source>
        <dbReference type="ARBA" id="ARBA00022598"/>
    </source>
</evidence>
<dbReference type="InterPro" id="IPR045851">
    <property type="entry name" value="AMP-bd_C_sf"/>
</dbReference>